<evidence type="ECO:0000256" key="5">
    <source>
        <dbReference type="SAM" id="Phobius"/>
    </source>
</evidence>
<feature type="transmembrane region" description="Helical" evidence="5">
    <location>
        <begin position="15"/>
        <end position="35"/>
    </location>
</feature>
<keyword evidence="2 5" id="KW-0812">Transmembrane</keyword>
<feature type="transmembrane region" description="Helical" evidence="5">
    <location>
        <begin position="150"/>
        <end position="168"/>
    </location>
</feature>
<dbReference type="InterPro" id="IPR001046">
    <property type="entry name" value="NRAMP_fam"/>
</dbReference>
<dbReference type="PANTHER" id="PTHR11706">
    <property type="entry name" value="SOLUTE CARRIER PROTEIN FAMILY 11 MEMBER"/>
    <property type="match status" value="1"/>
</dbReference>
<feature type="transmembrane region" description="Helical" evidence="5">
    <location>
        <begin position="380"/>
        <end position="401"/>
    </location>
</feature>
<evidence type="ECO:0000256" key="3">
    <source>
        <dbReference type="ARBA" id="ARBA00022989"/>
    </source>
</evidence>
<keyword evidence="3 5" id="KW-1133">Transmembrane helix</keyword>
<feature type="transmembrane region" description="Helical" evidence="5">
    <location>
        <begin position="276"/>
        <end position="294"/>
    </location>
</feature>
<feature type="transmembrane region" description="Helical" evidence="5">
    <location>
        <begin position="230"/>
        <end position="256"/>
    </location>
</feature>
<evidence type="ECO:0000256" key="4">
    <source>
        <dbReference type="ARBA" id="ARBA00023136"/>
    </source>
</evidence>
<evidence type="ECO:0000256" key="1">
    <source>
        <dbReference type="ARBA" id="ARBA00004141"/>
    </source>
</evidence>
<keyword evidence="4 5" id="KW-0472">Membrane</keyword>
<proteinExistence type="predicted"/>
<dbReference type="Proteomes" id="UP000776252">
    <property type="component" value="Unassembled WGS sequence"/>
</dbReference>
<reference evidence="6 7" key="1">
    <citation type="submission" date="2021-06" db="EMBL/GenBank/DDBJ databases">
        <title>Clostridia strains as spoilage organisms.</title>
        <authorList>
            <person name="Wambui J."/>
            <person name="Stephan R."/>
            <person name="Stevens M.J.A."/>
        </authorList>
    </citation>
    <scope>NUCLEOTIDE SEQUENCE [LARGE SCALE GENOMIC DNA]</scope>
    <source>
        <strain evidence="6 7">DSM 14204</strain>
    </source>
</reference>
<dbReference type="EMBL" id="JAHLDV010000007">
    <property type="protein sequence ID" value="MBU3159261.1"/>
    <property type="molecule type" value="Genomic_DNA"/>
</dbReference>
<feature type="transmembrane region" description="Helical" evidence="5">
    <location>
        <begin position="89"/>
        <end position="110"/>
    </location>
</feature>
<evidence type="ECO:0000256" key="2">
    <source>
        <dbReference type="ARBA" id="ARBA00022692"/>
    </source>
</evidence>
<comment type="caution">
    <text evidence="6">The sequence shown here is derived from an EMBL/GenBank/DDBJ whole genome shotgun (WGS) entry which is preliminary data.</text>
</comment>
<dbReference type="PANTHER" id="PTHR11706:SF2">
    <property type="entry name" value="TRANSPORTER PROTEIN"/>
    <property type="match status" value="1"/>
</dbReference>
<keyword evidence="7" id="KW-1185">Reference proteome</keyword>
<feature type="transmembrane region" description="Helical" evidence="5">
    <location>
        <begin position="47"/>
        <end position="68"/>
    </location>
</feature>
<evidence type="ECO:0000313" key="7">
    <source>
        <dbReference type="Proteomes" id="UP000776252"/>
    </source>
</evidence>
<sequence>MSDNLNTKVKKKSNVGVLIGAAFIMATSAIGPGFLTQTAVFTESLKANLGFVILLVIIVDLIAQLNIWQVIGVSGLRAQDIANKMVPGLGIFLAVLITIGGFAFCIGNISGAALGLNVLFGLNTKIGAIISCGIGIVLFSSKEAGKAMDIFAKVLGVGTLLLVAYVAFRTHPPVGEMILRTFVPTKVTFLPLLTLVGGTVGGYICFSGGHRLIDAGITGEEHVKEITKSSVLAISLASLMRILLFAAILGVVVNIGKPLGTVNPAAEAFRLGAGNLGYKLFGVILFSAGLTAMVGSSYTTLSFLKTLAPFFDKYTSKCTIGFITICTVVFLIIGKPVKLLVLAGSLNGLILPISLGIILIASTRKNIVGDHYKHSKLLMYLGYIVVILAVVAGYMSLGGIAELFK</sequence>
<feature type="transmembrane region" description="Helical" evidence="5">
    <location>
        <begin position="339"/>
        <end position="360"/>
    </location>
</feature>
<name>A0ABS6BQP9_9CLOT</name>
<evidence type="ECO:0000313" key="6">
    <source>
        <dbReference type="EMBL" id="MBU3159261.1"/>
    </source>
</evidence>
<feature type="transmembrane region" description="Helical" evidence="5">
    <location>
        <begin position="116"/>
        <end position="138"/>
    </location>
</feature>
<protein>
    <submittedName>
        <fullName evidence="6">Divalent metal cation transporter</fullName>
    </submittedName>
</protein>
<accession>A0ABS6BQP9</accession>
<feature type="transmembrane region" description="Helical" evidence="5">
    <location>
        <begin position="188"/>
        <end position="209"/>
    </location>
</feature>
<comment type="subcellular location">
    <subcellularLocation>
        <location evidence="1">Membrane</location>
        <topology evidence="1">Multi-pass membrane protein</topology>
    </subcellularLocation>
</comment>
<dbReference type="Pfam" id="PF01566">
    <property type="entry name" value="Nramp"/>
    <property type="match status" value="1"/>
</dbReference>
<organism evidence="6 7">
    <name type="scientific">Clostridium frigoris</name>
    <dbReference type="NCBI Taxonomy" id="205327"/>
    <lineage>
        <taxon>Bacteria</taxon>
        <taxon>Bacillati</taxon>
        <taxon>Bacillota</taxon>
        <taxon>Clostridia</taxon>
        <taxon>Eubacteriales</taxon>
        <taxon>Clostridiaceae</taxon>
        <taxon>Clostridium</taxon>
    </lineage>
</organism>
<gene>
    <name evidence="6" type="ORF">KPL37_05755</name>
</gene>
<dbReference type="RefSeq" id="WP_216146457.1">
    <property type="nucleotide sequence ID" value="NZ_JAHLDV010000007.1"/>
</dbReference>
<feature type="transmembrane region" description="Helical" evidence="5">
    <location>
        <begin position="314"/>
        <end position="333"/>
    </location>
</feature>